<keyword evidence="3" id="KW-1185">Reference proteome</keyword>
<dbReference type="Pfam" id="PF09537">
    <property type="entry name" value="DUF2383"/>
    <property type="match status" value="1"/>
</dbReference>
<dbReference type="SUPFAM" id="SSF47240">
    <property type="entry name" value="Ferritin-like"/>
    <property type="match status" value="1"/>
</dbReference>
<accession>A0A419S4J8</accession>
<dbReference type="OrthoDB" id="282393at2"/>
<dbReference type="InterPro" id="IPR016920">
    <property type="entry name" value="UCP029477"/>
</dbReference>
<proteinExistence type="predicted"/>
<feature type="domain" description="DUF2383" evidence="1">
    <location>
        <begin position="7"/>
        <end position="116"/>
    </location>
</feature>
<organism evidence="2 3">
    <name type="scientific">Pelobium manganitolerans</name>
    <dbReference type="NCBI Taxonomy" id="1842495"/>
    <lineage>
        <taxon>Bacteria</taxon>
        <taxon>Pseudomonadati</taxon>
        <taxon>Bacteroidota</taxon>
        <taxon>Sphingobacteriia</taxon>
        <taxon>Sphingobacteriales</taxon>
        <taxon>Sphingobacteriaceae</taxon>
        <taxon>Pelobium</taxon>
    </lineage>
</organism>
<dbReference type="InterPro" id="IPR019052">
    <property type="entry name" value="DUF2383"/>
</dbReference>
<dbReference type="AlphaFoldDB" id="A0A419S4J8"/>
<sequence length="151" mass="16915">MKNQEEIVSDLKGLINILNDGKVGYKEAVENVESPNLKSIFLEFSNQRYAYAEELKQHILQHGGESENDEGGVLGALHRAWLDIKDAFTSKNDSAILEAITTGEKAALDKYDEVLKNYENHADHRALLTKQREGIANALAKIESLKVQYQS</sequence>
<dbReference type="EMBL" id="MBTA01000025">
    <property type="protein sequence ID" value="RKD15049.1"/>
    <property type="molecule type" value="Genomic_DNA"/>
</dbReference>
<reference evidence="2 3" key="1">
    <citation type="submission" date="2016-07" db="EMBL/GenBank/DDBJ databases">
        <title>Genome of Pelobium manganitolerans.</title>
        <authorList>
            <person name="Wu S."/>
            <person name="Wang G."/>
        </authorList>
    </citation>
    <scope>NUCLEOTIDE SEQUENCE [LARGE SCALE GENOMIC DNA]</scope>
    <source>
        <strain evidence="2 3">YS-25</strain>
    </source>
</reference>
<protein>
    <recommendedName>
        <fullName evidence="1">DUF2383 domain-containing protein</fullName>
    </recommendedName>
</protein>
<evidence type="ECO:0000313" key="3">
    <source>
        <dbReference type="Proteomes" id="UP000283433"/>
    </source>
</evidence>
<evidence type="ECO:0000313" key="2">
    <source>
        <dbReference type="EMBL" id="RKD15049.1"/>
    </source>
</evidence>
<dbReference type="InterPro" id="IPR012347">
    <property type="entry name" value="Ferritin-like"/>
</dbReference>
<dbReference type="Gene3D" id="1.20.1260.10">
    <property type="match status" value="1"/>
</dbReference>
<dbReference type="PIRSF" id="PIRSF029477">
    <property type="entry name" value="UCP029477"/>
    <property type="match status" value="1"/>
</dbReference>
<evidence type="ECO:0000259" key="1">
    <source>
        <dbReference type="Pfam" id="PF09537"/>
    </source>
</evidence>
<gene>
    <name evidence="2" type="ORF">BCY91_05840</name>
</gene>
<dbReference type="NCBIfam" id="TIGR02284">
    <property type="entry name" value="PA2169 family four-helix-bundle protein"/>
    <property type="match status" value="1"/>
</dbReference>
<name>A0A419S4J8_9SPHI</name>
<dbReference type="RefSeq" id="WP_120181915.1">
    <property type="nucleotide sequence ID" value="NZ_MBTA01000025.1"/>
</dbReference>
<comment type="caution">
    <text evidence="2">The sequence shown here is derived from an EMBL/GenBank/DDBJ whole genome shotgun (WGS) entry which is preliminary data.</text>
</comment>
<dbReference type="InterPro" id="IPR009078">
    <property type="entry name" value="Ferritin-like_SF"/>
</dbReference>
<dbReference type="Proteomes" id="UP000283433">
    <property type="component" value="Unassembled WGS sequence"/>
</dbReference>
<dbReference type="InterPro" id="IPR011971">
    <property type="entry name" value="CHP02284"/>
</dbReference>